<dbReference type="KEGG" id="pprc:PFLCHA0_c22460"/>
<dbReference type="AlphaFoldDB" id="A0A2C9EK30"/>
<feature type="domain" description="Transketolase N-terminal" evidence="4">
    <location>
        <begin position="188"/>
        <end position="299"/>
    </location>
</feature>
<dbReference type="InterPro" id="IPR029061">
    <property type="entry name" value="THDP-binding"/>
</dbReference>
<dbReference type="GeneID" id="57475239"/>
<proteinExistence type="inferred from homology"/>
<sequence>MNQLVSYDLEPVASLLTPLYGIRQSVHKRKAYLTADEYVRANEEVEVGIAESSKCQTINELSVAIARQFTPFYSDVRGCLERIHEIAGYGTLASCLSSLNIAEALFALELCNAAGVANQDLVIGRGHIAPLFYAYRHVLNGMPLAFLAAVHDKIPAVVNKHYGFAYSMRHSLGEGVGIALGRANTNRDARVICVAGDGELNEGVSFEAIRLIGELEVKNLTLIVDNNGRGIDPLPGKLKPEYLAAYFSDVYEVDGHDTQAISEHVRQAEKDHRSAAIICHTEKGVHSFKRASHQSLMTSTDDQQKNDLRKASSCSRTADIIEEVRSGAPAHVFTADLAARFGLKSLSGYCNTGLAESALLTCAMGCPDDELKFVLTDDKYYLNAIDVLHSALIACRNLHVIGARKNGVWGGATYASTVFSLLTEETVYELTDPLDLLACIHRQKALGGNGLYLMYDQPMERVCALREKYRKLSEDIYIFQPEFAAGSLIVSSESMAYEAFQVATTKRCTHIRFLSVRPDLELVKEMLSQCAEIIVVEHNSGRFNLAEYIESRLLVRVRKVFSDAYEWPTTETFQANVAPRALGALLADPPYALVN</sequence>
<gene>
    <name evidence="5" type="ORF">PFLCHA0_c22460</name>
</gene>
<comment type="similarity">
    <text evidence="2">Belongs to the transketolase family.</text>
</comment>
<evidence type="ECO:0000256" key="3">
    <source>
        <dbReference type="ARBA" id="ARBA00023052"/>
    </source>
</evidence>
<dbReference type="EMBL" id="CP003190">
    <property type="protein sequence ID" value="AGL84017.1"/>
    <property type="molecule type" value="Genomic_DNA"/>
</dbReference>
<reference evidence="6" key="1">
    <citation type="journal article" date="2014" name="Genome Announc.">
        <title>Full-genome sequence of the plant growth-promoting bacterium Pseudomonas protegens CHA0.</title>
        <authorList>
            <person name="Jousset A."/>
            <person name="Schuldes J."/>
            <person name="Keel C."/>
            <person name="Maurhofer M."/>
            <person name="Daniel R."/>
            <person name="Scheu S."/>
            <person name="Thuermer A."/>
        </authorList>
    </citation>
    <scope>NUCLEOTIDE SEQUENCE [LARGE SCALE GENOMIC DNA]</scope>
    <source>
        <strain evidence="6">DSM 19095 / LMG 27888 / CFBP 6595 / CHA0</strain>
    </source>
</reference>
<evidence type="ECO:0000313" key="6">
    <source>
        <dbReference type="Proteomes" id="UP000013940"/>
    </source>
</evidence>
<dbReference type="Pfam" id="PF00456">
    <property type="entry name" value="Transketolase_N"/>
    <property type="match status" value="1"/>
</dbReference>
<comment type="cofactor">
    <cofactor evidence="1">
        <name>thiamine diphosphate</name>
        <dbReference type="ChEBI" id="CHEBI:58937"/>
    </cofactor>
</comment>
<dbReference type="SUPFAM" id="SSF52518">
    <property type="entry name" value="Thiamin diphosphate-binding fold (THDP-binding)"/>
    <property type="match status" value="1"/>
</dbReference>
<evidence type="ECO:0000256" key="2">
    <source>
        <dbReference type="ARBA" id="ARBA00007131"/>
    </source>
</evidence>
<dbReference type="PANTHER" id="PTHR47514:SF1">
    <property type="entry name" value="TRANSKETOLASE N-TERMINAL SECTION-RELATED"/>
    <property type="match status" value="1"/>
</dbReference>
<evidence type="ECO:0000259" key="4">
    <source>
        <dbReference type="Pfam" id="PF00456"/>
    </source>
</evidence>
<evidence type="ECO:0000313" key="5">
    <source>
        <dbReference type="EMBL" id="AGL84017.1"/>
    </source>
</evidence>
<name>A0A2C9EK30_PSEPH</name>
<keyword evidence="3" id="KW-0786">Thiamine pyrophosphate</keyword>
<dbReference type="RefSeq" id="WP_015634985.1">
    <property type="nucleotide sequence ID" value="NC_021237.1"/>
</dbReference>
<accession>A0A2C9EK30</accession>
<dbReference type="Proteomes" id="UP000013940">
    <property type="component" value="Chromosome"/>
</dbReference>
<dbReference type="Gene3D" id="3.40.50.970">
    <property type="match status" value="1"/>
</dbReference>
<dbReference type="InterPro" id="IPR005474">
    <property type="entry name" value="Transketolase_N"/>
</dbReference>
<dbReference type="PANTHER" id="PTHR47514">
    <property type="entry name" value="TRANSKETOLASE N-TERMINAL SECTION-RELATED"/>
    <property type="match status" value="1"/>
</dbReference>
<protein>
    <recommendedName>
        <fullName evidence="4">Transketolase N-terminal domain-containing protein</fullName>
    </recommendedName>
</protein>
<evidence type="ECO:0000256" key="1">
    <source>
        <dbReference type="ARBA" id="ARBA00001964"/>
    </source>
</evidence>
<dbReference type="eggNOG" id="COG3959">
    <property type="taxonomic scope" value="Bacteria"/>
</dbReference>
<dbReference type="HOGENOM" id="CLU_490675_0_0_6"/>
<organism evidence="5 6">
    <name type="scientific">Pseudomonas protegens (strain DSM 19095 / LMG 27888 / CFBP 6595 / CHA0)</name>
    <dbReference type="NCBI Taxonomy" id="1124983"/>
    <lineage>
        <taxon>Bacteria</taxon>
        <taxon>Pseudomonadati</taxon>
        <taxon>Pseudomonadota</taxon>
        <taxon>Gammaproteobacteria</taxon>
        <taxon>Pseudomonadales</taxon>
        <taxon>Pseudomonadaceae</taxon>
        <taxon>Pseudomonas</taxon>
    </lineage>
</organism>